<feature type="domain" description="CopC" evidence="6">
    <location>
        <begin position="24"/>
        <end position="125"/>
    </location>
</feature>
<protein>
    <submittedName>
        <fullName evidence="7">Copper resistance protein CopC</fullName>
    </submittedName>
</protein>
<dbReference type="Gene3D" id="2.60.40.1220">
    <property type="match status" value="1"/>
</dbReference>
<dbReference type="Proteomes" id="UP000005824">
    <property type="component" value="Unassembled WGS sequence"/>
</dbReference>
<evidence type="ECO:0000256" key="1">
    <source>
        <dbReference type="ARBA" id="ARBA00004196"/>
    </source>
</evidence>
<feature type="signal peptide" evidence="5">
    <location>
        <begin position="1"/>
        <end position="23"/>
    </location>
</feature>
<dbReference type="Pfam" id="PF04234">
    <property type="entry name" value="CopC"/>
    <property type="match status" value="1"/>
</dbReference>
<dbReference type="GO" id="GO:0006825">
    <property type="term" value="P:copper ion transport"/>
    <property type="evidence" value="ECO:0007669"/>
    <property type="project" value="InterPro"/>
</dbReference>
<name>B4D436_9BACT</name>
<dbReference type="eggNOG" id="COG2372">
    <property type="taxonomic scope" value="Bacteria"/>
</dbReference>
<sequence length="128" mass="14283" precursor="true">MRILRIVFFTLTLVLLSAPGAWAHARLVRAEPKSGAEVAKAPNQVELWFNELLEEGFNTVTVFPVADLAAEKKTNFVKGKPVVDPRDHTHLTIQLAPLRPGEYIIEWRVLSRDGHSAPGRSKFTVRAS</sequence>
<keyword evidence="3 5" id="KW-0732">Signal</keyword>
<dbReference type="InterPro" id="IPR007348">
    <property type="entry name" value="CopC_dom"/>
</dbReference>
<dbReference type="GO" id="GO:0005886">
    <property type="term" value="C:plasma membrane"/>
    <property type="evidence" value="ECO:0007669"/>
    <property type="project" value="TreeGrafter"/>
</dbReference>
<dbReference type="PANTHER" id="PTHR34820">
    <property type="entry name" value="INNER MEMBRANE PROTEIN YEBZ"/>
    <property type="match status" value="1"/>
</dbReference>
<dbReference type="EMBL" id="ABVL01000010">
    <property type="protein sequence ID" value="EDY19016.1"/>
    <property type="molecule type" value="Genomic_DNA"/>
</dbReference>
<keyword evidence="2" id="KW-0479">Metal-binding</keyword>
<dbReference type="InParanoid" id="B4D436"/>
<dbReference type="AlphaFoldDB" id="B4D436"/>
<organism evidence="7 8">
    <name type="scientific">Chthoniobacter flavus Ellin428</name>
    <dbReference type="NCBI Taxonomy" id="497964"/>
    <lineage>
        <taxon>Bacteria</taxon>
        <taxon>Pseudomonadati</taxon>
        <taxon>Verrucomicrobiota</taxon>
        <taxon>Spartobacteria</taxon>
        <taxon>Chthoniobacterales</taxon>
        <taxon>Chthoniobacteraceae</taxon>
        <taxon>Chthoniobacter</taxon>
    </lineage>
</organism>
<evidence type="ECO:0000256" key="3">
    <source>
        <dbReference type="ARBA" id="ARBA00022729"/>
    </source>
</evidence>
<evidence type="ECO:0000313" key="8">
    <source>
        <dbReference type="Proteomes" id="UP000005824"/>
    </source>
</evidence>
<dbReference type="PANTHER" id="PTHR34820:SF4">
    <property type="entry name" value="INNER MEMBRANE PROTEIN YEBZ"/>
    <property type="match status" value="1"/>
</dbReference>
<dbReference type="FunCoup" id="B4D436">
    <property type="interactions" value="5"/>
</dbReference>
<keyword evidence="8" id="KW-1185">Reference proteome</keyword>
<keyword evidence="4" id="KW-0186">Copper</keyword>
<accession>B4D436</accession>
<dbReference type="STRING" id="497964.CfE428DRAFT_3674"/>
<comment type="subcellular location">
    <subcellularLocation>
        <location evidence="1">Cell envelope</location>
    </subcellularLocation>
</comment>
<dbReference type="GO" id="GO:0030313">
    <property type="term" value="C:cell envelope"/>
    <property type="evidence" value="ECO:0007669"/>
    <property type="project" value="UniProtKB-SubCell"/>
</dbReference>
<evidence type="ECO:0000256" key="5">
    <source>
        <dbReference type="SAM" id="SignalP"/>
    </source>
</evidence>
<dbReference type="InterPro" id="IPR014755">
    <property type="entry name" value="Cu-Rt/internalin_Ig-like"/>
</dbReference>
<dbReference type="GO" id="GO:0005507">
    <property type="term" value="F:copper ion binding"/>
    <property type="evidence" value="ECO:0007669"/>
    <property type="project" value="InterPro"/>
</dbReference>
<proteinExistence type="predicted"/>
<feature type="chain" id="PRO_5002803141" evidence="5">
    <location>
        <begin position="24"/>
        <end position="128"/>
    </location>
</feature>
<evidence type="ECO:0000259" key="6">
    <source>
        <dbReference type="Pfam" id="PF04234"/>
    </source>
</evidence>
<comment type="caution">
    <text evidence="7">The sequence shown here is derived from an EMBL/GenBank/DDBJ whole genome shotgun (WGS) entry which is preliminary data.</text>
</comment>
<dbReference type="RefSeq" id="WP_006980999.1">
    <property type="nucleotide sequence ID" value="NZ_ABVL01000010.1"/>
</dbReference>
<gene>
    <name evidence="7" type="ORF">CfE428DRAFT_3674</name>
</gene>
<dbReference type="GO" id="GO:0042597">
    <property type="term" value="C:periplasmic space"/>
    <property type="evidence" value="ECO:0007669"/>
    <property type="project" value="InterPro"/>
</dbReference>
<dbReference type="InterPro" id="IPR032694">
    <property type="entry name" value="CopC/D"/>
</dbReference>
<dbReference type="InterPro" id="IPR014756">
    <property type="entry name" value="Ig_E-set"/>
</dbReference>
<dbReference type="GO" id="GO:0046688">
    <property type="term" value="P:response to copper ion"/>
    <property type="evidence" value="ECO:0007669"/>
    <property type="project" value="InterPro"/>
</dbReference>
<evidence type="ECO:0000313" key="7">
    <source>
        <dbReference type="EMBL" id="EDY19016.1"/>
    </source>
</evidence>
<evidence type="ECO:0000256" key="2">
    <source>
        <dbReference type="ARBA" id="ARBA00022723"/>
    </source>
</evidence>
<evidence type="ECO:0000256" key="4">
    <source>
        <dbReference type="ARBA" id="ARBA00023008"/>
    </source>
</evidence>
<reference evidence="7 8" key="1">
    <citation type="journal article" date="2011" name="J. Bacteriol.">
        <title>Genome sequence of Chthoniobacter flavus Ellin428, an aerobic heterotrophic soil bacterium.</title>
        <authorList>
            <person name="Kant R."/>
            <person name="van Passel M.W."/>
            <person name="Palva A."/>
            <person name="Lucas S."/>
            <person name="Lapidus A."/>
            <person name="Glavina Del Rio T."/>
            <person name="Dalin E."/>
            <person name="Tice H."/>
            <person name="Bruce D."/>
            <person name="Goodwin L."/>
            <person name="Pitluck S."/>
            <person name="Larimer F.W."/>
            <person name="Land M.L."/>
            <person name="Hauser L."/>
            <person name="Sangwan P."/>
            <person name="de Vos W.M."/>
            <person name="Janssen P.H."/>
            <person name="Smidt H."/>
        </authorList>
    </citation>
    <scope>NUCLEOTIDE SEQUENCE [LARGE SCALE GENOMIC DNA]</scope>
    <source>
        <strain evidence="7 8">Ellin428</strain>
    </source>
</reference>
<dbReference type="SUPFAM" id="SSF81296">
    <property type="entry name" value="E set domains"/>
    <property type="match status" value="1"/>
</dbReference>